<evidence type="ECO:0000256" key="6">
    <source>
        <dbReference type="ARBA" id="ARBA00022801"/>
    </source>
</evidence>
<comment type="function">
    <text evidence="8">Acts on ADP-mannose and ADP-glucose as well as ADP-ribose. Prevents glycogen biosynthesis. The reaction catalyzed by this enzyme is a limiting step of the gluconeogenic process.</text>
</comment>
<evidence type="ECO:0000256" key="5">
    <source>
        <dbReference type="ARBA" id="ARBA00022723"/>
    </source>
</evidence>
<dbReference type="NCBIfam" id="NF008003">
    <property type="entry name" value="PRK10729.1"/>
    <property type="match status" value="1"/>
</dbReference>
<reference evidence="21" key="4">
    <citation type="submission" date="2023-11" db="EMBL/GenBank/DDBJ databases">
        <title>WGS of Aeromonas in Northern Israel.</title>
        <authorList>
            <person name="Hershko Y."/>
        </authorList>
    </citation>
    <scope>NUCLEOTIDE SEQUENCE</scope>
    <source>
        <strain evidence="21">77416</strain>
    </source>
</reference>
<dbReference type="PANTHER" id="PTHR11839">
    <property type="entry name" value="UDP/ADP-SUGAR PYROPHOSPHATASE"/>
    <property type="match status" value="1"/>
</dbReference>
<dbReference type="PROSITE" id="PS51462">
    <property type="entry name" value="NUDIX"/>
    <property type="match status" value="1"/>
</dbReference>
<dbReference type="EMBL" id="JAOCFT010000001">
    <property type="protein sequence ID" value="MDH1896481.1"/>
    <property type="molecule type" value="Genomic_DNA"/>
</dbReference>
<dbReference type="AlphaFoldDB" id="A0A2X4RH60"/>
<comment type="cofactor">
    <cofactor evidence="1 13">
        <name>Mg(2+)</name>
        <dbReference type="ChEBI" id="CHEBI:18420"/>
    </cofactor>
</comment>
<dbReference type="Proteomes" id="UP001160758">
    <property type="component" value="Unassembled WGS sequence"/>
</dbReference>
<dbReference type="GO" id="GO:0019144">
    <property type="term" value="F:ADP-sugar diphosphatase activity"/>
    <property type="evidence" value="ECO:0007669"/>
    <property type="project" value="TreeGrafter"/>
</dbReference>
<dbReference type="EC" id="3.6.1.13" evidence="3"/>
<evidence type="ECO:0000256" key="2">
    <source>
        <dbReference type="ARBA" id="ARBA00007482"/>
    </source>
</evidence>
<dbReference type="GO" id="GO:0006753">
    <property type="term" value="P:nucleoside phosphate metabolic process"/>
    <property type="evidence" value="ECO:0007669"/>
    <property type="project" value="TreeGrafter"/>
</dbReference>
<feature type="short sequence motif" description="Nudix box" evidence="14">
    <location>
        <begin position="98"/>
        <end position="120"/>
    </location>
</feature>
<dbReference type="GO" id="GO:0019693">
    <property type="term" value="P:ribose phosphate metabolic process"/>
    <property type="evidence" value="ECO:0007669"/>
    <property type="project" value="TreeGrafter"/>
</dbReference>
<feature type="binding site" evidence="13">
    <location>
        <position position="117"/>
    </location>
    <ligand>
        <name>Mg(2+)</name>
        <dbReference type="ChEBI" id="CHEBI:18420"/>
        <label>1</label>
    </ligand>
</feature>
<evidence type="ECO:0000313" key="18">
    <source>
        <dbReference type="EMBL" id="GJB91995.1"/>
    </source>
</evidence>
<organism evidence="16 23">
    <name type="scientific">Aeromonas caviae</name>
    <name type="common">Aeromonas punctata</name>
    <dbReference type="NCBI Taxonomy" id="648"/>
    <lineage>
        <taxon>Bacteria</taxon>
        <taxon>Pseudomonadati</taxon>
        <taxon>Pseudomonadota</taxon>
        <taxon>Gammaproteobacteria</taxon>
        <taxon>Aeromonadales</taxon>
        <taxon>Aeromonadaceae</taxon>
        <taxon>Aeromonas</taxon>
    </lineage>
</organism>
<evidence type="ECO:0000313" key="23">
    <source>
        <dbReference type="Proteomes" id="UP000515756"/>
    </source>
</evidence>
<feature type="binding site" evidence="13">
    <location>
        <position position="165"/>
    </location>
    <ligand>
        <name>Mg(2+)</name>
        <dbReference type="ChEBI" id="CHEBI:18420"/>
        <label>1</label>
    </ligand>
</feature>
<evidence type="ECO:0000256" key="4">
    <source>
        <dbReference type="ARBA" id="ARBA00013297"/>
    </source>
</evidence>
<reference evidence="19" key="3">
    <citation type="submission" date="2022-09" db="EMBL/GenBank/DDBJ databases">
        <title>Intensive care unit water sources are persistently colonized with multi-drug resistant bacteria and are the site of extensive horizontal gene transfer of antibiotic resistance genes.</title>
        <authorList>
            <person name="Diorio-Toth L."/>
        </authorList>
    </citation>
    <scope>NUCLEOTIDE SEQUENCE</scope>
    <source>
        <strain evidence="19">GD03710</strain>
        <strain evidence="20">GD03796</strain>
    </source>
</reference>
<evidence type="ECO:0000256" key="11">
    <source>
        <dbReference type="ARBA" id="ARBA00033056"/>
    </source>
</evidence>
<dbReference type="GO" id="GO:0005829">
    <property type="term" value="C:cytosol"/>
    <property type="evidence" value="ECO:0007669"/>
    <property type="project" value="TreeGrafter"/>
</dbReference>
<feature type="binding site" evidence="13">
    <location>
        <position position="97"/>
    </location>
    <ligand>
        <name>Mg(2+)</name>
        <dbReference type="ChEBI" id="CHEBI:18420"/>
        <label>1</label>
    </ligand>
</feature>
<sequence length="213" mass="23577">MSQQALPQTCHYSSDDVKIIEKSAGYNGFFKVNVYRLQHRLFAGGWNAPIVRELFERGHAAALLPYDPVRDEIVLVEQFRIGAMETSATPWLLELVAGIIDEGETAEAVVRREAVEEAGIEVGRCEHAISYLVSPGGSTERIEVFVGEVDASQAKGIHGLAEEGEDIRVHVVSREQAYAWLKEGRIDNAASVIALQWLALNHGELRARWLAGR</sequence>
<accession>A0A2X4RH60</accession>
<keyword evidence="25" id="KW-1185">Reference proteome</keyword>
<evidence type="ECO:0000313" key="21">
    <source>
        <dbReference type="EMBL" id="MDX7718881.1"/>
    </source>
</evidence>
<dbReference type="RefSeq" id="WP_010672772.1">
    <property type="nucleotide sequence ID" value="NZ_AP021927.1"/>
</dbReference>
<evidence type="ECO:0000256" key="3">
    <source>
        <dbReference type="ARBA" id="ARBA00012453"/>
    </source>
</evidence>
<keyword evidence="7 13" id="KW-0460">Magnesium</keyword>
<evidence type="ECO:0000313" key="19">
    <source>
        <dbReference type="EMBL" id="MDH1507059.1"/>
    </source>
</evidence>
<evidence type="ECO:0000313" key="20">
    <source>
        <dbReference type="EMBL" id="MDH1896481.1"/>
    </source>
</evidence>
<dbReference type="GO" id="GO:0046872">
    <property type="term" value="F:metal ion binding"/>
    <property type="evidence" value="ECO:0007669"/>
    <property type="project" value="UniProtKB-KW"/>
</dbReference>
<dbReference type="InterPro" id="IPR000086">
    <property type="entry name" value="NUDIX_hydrolase_dom"/>
</dbReference>
<dbReference type="Proteomes" id="UP001161704">
    <property type="component" value="Unassembled WGS sequence"/>
</dbReference>
<evidence type="ECO:0000256" key="1">
    <source>
        <dbReference type="ARBA" id="ARBA00001946"/>
    </source>
</evidence>
<evidence type="ECO:0000256" key="14">
    <source>
        <dbReference type="PIRSR" id="PIRSR604385-3"/>
    </source>
</evidence>
<dbReference type="PROSITE" id="PS00893">
    <property type="entry name" value="NUDIX_BOX"/>
    <property type="match status" value="1"/>
</dbReference>
<keyword evidence="6 19" id="KW-0378">Hydrolase</keyword>
<comment type="similarity">
    <text evidence="2">Belongs to the Nudix hydrolase family. NudF subfamily.</text>
</comment>
<dbReference type="EMBL" id="BPNL01000003">
    <property type="protein sequence ID" value="GJA52914.1"/>
    <property type="molecule type" value="Genomic_DNA"/>
</dbReference>
<keyword evidence="5 13" id="KW-0479">Metal-binding</keyword>
<dbReference type="Proteomes" id="UP000887009">
    <property type="component" value="Unassembled WGS sequence"/>
</dbReference>
<evidence type="ECO:0000259" key="15">
    <source>
        <dbReference type="PROSITE" id="PS51462"/>
    </source>
</evidence>
<dbReference type="EMBL" id="AP021927">
    <property type="protein sequence ID" value="BBQ31505.1"/>
    <property type="molecule type" value="Genomic_DNA"/>
</dbReference>
<feature type="binding site" evidence="13">
    <location>
        <position position="113"/>
    </location>
    <ligand>
        <name>Mg(2+)</name>
        <dbReference type="ChEBI" id="CHEBI:18420"/>
        <label>1</label>
    </ligand>
</feature>
<dbReference type="SUPFAM" id="SSF55811">
    <property type="entry name" value="Nudix"/>
    <property type="match status" value="1"/>
</dbReference>
<dbReference type="EMBL" id="JAWZVU010000001">
    <property type="protein sequence ID" value="MDX7718881.1"/>
    <property type="molecule type" value="Genomic_DNA"/>
</dbReference>
<dbReference type="Gene3D" id="3.90.79.10">
    <property type="entry name" value="Nucleoside Triphosphate Pyrophosphohydrolase"/>
    <property type="match status" value="1"/>
</dbReference>
<proteinExistence type="inferred from homology"/>
<dbReference type="CDD" id="cd24155">
    <property type="entry name" value="NUDIX_ADPRase"/>
    <property type="match status" value="1"/>
</dbReference>
<feature type="domain" description="Nudix hydrolase" evidence="15">
    <location>
        <begin position="56"/>
        <end position="194"/>
    </location>
</feature>
<dbReference type="NCBIfam" id="TIGR00052">
    <property type="entry name" value="nudix-type nucleoside diphosphatase, YffH/AdpP family"/>
    <property type="match status" value="1"/>
</dbReference>
<dbReference type="PANTHER" id="PTHR11839:SF5">
    <property type="entry name" value="ADP-RIBOSE PYROPHOSPHATASE"/>
    <property type="match status" value="1"/>
</dbReference>
<dbReference type="Proteomes" id="UP001304847">
    <property type="component" value="Unassembled WGS sequence"/>
</dbReference>
<reference evidence="17 24" key="2">
    <citation type="submission" date="2021-07" db="EMBL/GenBank/DDBJ databases">
        <title>Draft genome sequence of carbapenem-resistant Aeromonas spp. in Japan.</title>
        <authorList>
            <person name="Maehana S."/>
            <person name="Suzuki M."/>
            <person name="Kitasato H."/>
        </authorList>
    </citation>
    <scope>NUCLEOTIDE SEQUENCE</scope>
    <source>
        <strain evidence="17">KAM348</strain>
        <strain evidence="18 24">KAM382</strain>
    </source>
</reference>
<comment type="catalytic activity">
    <reaction evidence="12">
        <text>ADP-D-ribose + H2O = D-ribose 5-phosphate + AMP + 2 H(+)</text>
        <dbReference type="Rhea" id="RHEA:10412"/>
        <dbReference type="ChEBI" id="CHEBI:15377"/>
        <dbReference type="ChEBI" id="CHEBI:15378"/>
        <dbReference type="ChEBI" id="CHEBI:57967"/>
        <dbReference type="ChEBI" id="CHEBI:78346"/>
        <dbReference type="ChEBI" id="CHEBI:456215"/>
        <dbReference type="EC" id="3.6.1.13"/>
    </reaction>
</comment>
<evidence type="ECO:0000313" key="24">
    <source>
        <dbReference type="Proteomes" id="UP000737420"/>
    </source>
</evidence>
<evidence type="ECO:0000256" key="12">
    <source>
        <dbReference type="ARBA" id="ARBA00049546"/>
    </source>
</evidence>
<dbReference type="EMBL" id="JAOCIZ010000095">
    <property type="protein sequence ID" value="MDH1507059.1"/>
    <property type="molecule type" value="Genomic_DNA"/>
</dbReference>
<evidence type="ECO:0000256" key="10">
    <source>
        <dbReference type="ARBA" id="ARBA00030308"/>
    </source>
</evidence>
<gene>
    <name evidence="19" type="primary">nudF</name>
    <name evidence="17" type="ORF">KAM348_03370</name>
    <name evidence="18" type="ORF">KAM382_20560</name>
    <name evidence="20" type="ORF">N5I07_02450</name>
    <name evidence="19" type="ORF">N5I20_18600</name>
    <name evidence="21" type="ORF">SJS77_00010</name>
    <name evidence="22" type="ORF">VCX44_16335</name>
    <name evidence="16" type="ORF">WP2W18E01_30870</name>
</gene>
<evidence type="ECO:0000313" key="17">
    <source>
        <dbReference type="EMBL" id="GJA52914.1"/>
    </source>
</evidence>
<evidence type="ECO:0000313" key="25">
    <source>
        <dbReference type="Proteomes" id="UP001304847"/>
    </source>
</evidence>
<reference evidence="22 25" key="5">
    <citation type="submission" date="2023-12" db="EMBL/GenBank/DDBJ databases">
        <title>Characterization of antibiotic resistance in Aeromonas spp. in hospital effluent.</title>
        <authorList>
            <person name="Negoseki B.R.S."/>
            <person name="Krul D."/>
            <person name="Siqueira A.C."/>
            <person name="Almeida M."/>
            <person name="Mesa D."/>
            <person name="Conte D."/>
            <person name="Dalla-Costa L.M."/>
        </authorList>
    </citation>
    <scope>NUCLEOTIDE SEQUENCE [LARGE SCALE GENOMIC DNA]</scope>
    <source>
        <strain evidence="22 25">36v</strain>
    </source>
</reference>
<evidence type="ECO:0000256" key="7">
    <source>
        <dbReference type="ARBA" id="ARBA00022842"/>
    </source>
</evidence>
<evidence type="ECO:0000313" key="16">
    <source>
        <dbReference type="EMBL" id="BBQ31505.1"/>
    </source>
</evidence>
<dbReference type="FunFam" id="3.90.79.10:FF:000011">
    <property type="entry name" value="ADP-ribose pyrophosphatase"/>
    <property type="match status" value="1"/>
</dbReference>
<reference evidence="16 23" key="1">
    <citation type="submission" date="2019-12" db="EMBL/GenBank/DDBJ databases">
        <title>complete genome sequences of Aeromonas caviae str. WP2-W18-ESBL-01 isolated from wastewater treatment plant effluent.</title>
        <authorList>
            <person name="Sekizuka T."/>
            <person name="Itokawa K."/>
            <person name="Yatsu K."/>
            <person name="Inamine Y."/>
            <person name="Kuroda M."/>
        </authorList>
    </citation>
    <scope>NUCLEOTIDE SEQUENCE [LARGE SCALE GENOMIC DNA]</scope>
    <source>
        <strain evidence="16 23">WP2-W18-ESBL-01</strain>
    </source>
</reference>
<dbReference type="Proteomes" id="UP000737420">
    <property type="component" value="Unassembled WGS sequence"/>
</dbReference>
<dbReference type="GeneID" id="48824058"/>
<evidence type="ECO:0000256" key="8">
    <source>
        <dbReference type="ARBA" id="ARBA00025164"/>
    </source>
</evidence>
<dbReference type="Pfam" id="PF00293">
    <property type="entry name" value="NUDIX"/>
    <property type="match status" value="1"/>
</dbReference>
<dbReference type="InterPro" id="IPR020084">
    <property type="entry name" value="NUDIX_hydrolase_CS"/>
</dbReference>
<evidence type="ECO:0000256" key="9">
    <source>
        <dbReference type="ARBA" id="ARBA00030162"/>
    </source>
</evidence>
<evidence type="ECO:0000256" key="13">
    <source>
        <dbReference type="PIRSR" id="PIRSR604385-2"/>
    </source>
</evidence>
<dbReference type="Proteomes" id="UP001277183">
    <property type="component" value="Unassembled WGS sequence"/>
</dbReference>
<dbReference type="InterPro" id="IPR015797">
    <property type="entry name" value="NUDIX_hydrolase-like_dom_sf"/>
</dbReference>
<evidence type="ECO:0000313" key="22">
    <source>
        <dbReference type="EMBL" id="MEA9437328.1"/>
    </source>
</evidence>
<dbReference type="EMBL" id="JAYGOJ010000100">
    <property type="protein sequence ID" value="MEA9437328.1"/>
    <property type="molecule type" value="Genomic_DNA"/>
</dbReference>
<dbReference type="InterPro" id="IPR004385">
    <property type="entry name" value="NDP_pyrophosphatase"/>
</dbReference>
<protein>
    <recommendedName>
        <fullName evidence="4">ADP-ribose pyrophosphatase</fullName>
        <ecNumber evidence="3">3.6.1.13</ecNumber>
    </recommendedName>
    <alternativeName>
        <fullName evidence="9">ADP-ribose diphosphatase</fullName>
    </alternativeName>
    <alternativeName>
        <fullName evidence="11">ADP-ribose phosphohydrolase</fullName>
    </alternativeName>
    <alternativeName>
        <fullName evidence="10">Adenosine diphosphoribose pyrophosphatase</fullName>
    </alternativeName>
</protein>
<dbReference type="GO" id="GO:0047631">
    <property type="term" value="F:ADP-ribose diphosphatase activity"/>
    <property type="evidence" value="ECO:0007669"/>
    <property type="project" value="UniProtKB-EC"/>
</dbReference>
<name>A0A2X4RH60_AERCA</name>
<dbReference type="EMBL" id="BPOP01000017">
    <property type="protein sequence ID" value="GJB91995.1"/>
    <property type="molecule type" value="Genomic_DNA"/>
</dbReference>
<dbReference type="Proteomes" id="UP000515756">
    <property type="component" value="Chromosome"/>
</dbReference>